<reference evidence="8" key="1">
    <citation type="journal article" date="2019" name="Int. J. Syst. Evol. Microbiol.">
        <title>The Global Catalogue of Microorganisms (GCM) 10K type strain sequencing project: providing services to taxonomists for standard genome sequencing and annotation.</title>
        <authorList>
            <consortium name="The Broad Institute Genomics Platform"/>
            <consortium name="The Broad Institute Genome Sequencing Center for Infectious Disease"/>
            <person name="Wu L."/>
            <person name="Ma J."/>
        </authorList>
    </citation>
    <scope>NUCLEOTIDE SEQUENCE [LARGE SCALE GENOMIC DNA]</scope>
    <source>
        <strain evidence="8">KCTC 32465</strain>
    </source>
</reference>
<dbReference type="InterPro" id="IPR018653">
    <property type="entry name" value="ScfR_C"/>
</dbReference>
<organism evidence="7 8">
    <name type="scientific">Paramylibacter ulvae</name>
    <dbReference type="NCBI Taxonomy" id="1651968"/>
    <lineage>
        <taxon>Bacteria</taxon>
        <taxon>Pseudomonadati</taxon>
        <taxon>Pseudomonadota</taxon>
        <taxon>Alphaproteobacteria</taxon>
        <taxon>Rhodobacterales</taxon>
        <taxon>Paracoccaceae</taxon>
        <taxon>Paramylibacter</taxon>
    </lineage>
</organism>
<dbReference type="Gene3D" id="1.10.260.40">
    <property type="entry name" value="lambda repressor-like DNA-binding domains"/>
    <property type="match status" value="1"/>
</dbReference>
<dbReference type="InterPro" id="IPR003661">
    <property type="entry name" value="HisK_dim/P_dom"/>
</dbReference>
<accession>A0ABQ3CX55</accession>
<evidence type="ECO:0000256" key="4">
    <source>
        <dbReference type="ARBA" id="ARBA00023125"/>
    </source>
</evidence>
<proteinExistence type="predicted"/>
<evidence type="ECO:0000256" key="5">
    <source>
        <dbReference type="ARBA" id="ARBA00023163"/>
    </source>
</evidence>
<dbReference type="SUPFAM" id="SSF47413">
    <property type="entry name" value="lambda repressor-like DNA-binding domains"/>
    <property type="match status" value="1"/>
</dbReference>
<keyword evidence="8" id="KW-1185">Reference proteome</keyword>
<keyword evidence="3" id="KW-0805">Transcription regulation</keyword>
<keyword evidence="5" id="KW-0804">Transcription</keyword>
<evidence type="ECO:0000313" key="7">
    <source>
        <dbReference type="EMBL" id="GHA42731.1"/>
    </source>
</evidence>
<dbReference type="Gene3D" id="1.10.287.130">
    <property type="match status" value="1"/>
</dbReference>
<evidence type="ECO:0000256" key="1">
    <source>
        <dbReference type="ARBA" id="ARBA00000085"/>
    </source>
</evidence>
<dbReference type="InterPro" id="IPR001387">
    <property type="entry name" value="Cro/C1-type_HTH"/>
</dbReference>
<evidence type="ECO:0000313" key="8">
    <source>
        <dbReference type="Proteomes" id="UP000634455"/>
    </source>
</evidence>
<feature type="domain" description="HTH cro/C1-type" evidence="6">
    <location>
        <begin position="10"/>
        <end position="64"/>
    </location>
</feature>
<dbReference type="RefSeq" id="WP_189638899.1">
    <property type="nucleotide sequence ID" value="NZ_BMZF01000001.1"/>
</dbReference>
<dbReference type="PANTHER" id="PTHR46797:SF23">
    <property type="entry name" value="HTH-TYPE TRANSCRIPTIONAL REGULATOR SUTR"/>
    <property type="match status" value="1"/>
</dbReference>
<dbReference type="CDD" id="cd00093">
    <property type="entry name" value="HTH_XRE"/>
    <property type="match status" value="1"/>
</dbReference>
<name>A0ABQ3CX55_9RHOB</name>
<dbReference type="InterPro" id="IPR050807">
    <property type="entry name" value="TransReg_Diox_bact_type"/>
</dbReference>
<dbReference type="EC" id="2.7.13.3" evidence="2"/>
<dbReference type="CDD" id="cd00082">
    <property type="entry name" value="HisKA"/>
    <property type="match status" value="1"/>
</dbReference>
<dbReference type="EMBL" id="BMZF01000001">
    <property type="protein sequence ID" value="GHA42731.1"/>
    <property type="molecule type" value="Genomic_DNA"/>
</dbReference>
<evidence type="ECO:0000256" key="3">
    <source>
        <dbReference type="ARBA" id="ARBA00023015"/>
    </source>
</evidence>
<dbReference type="Proteomes" id="UP000634455">
    <property type="component" value="Unassembled WGS sequence"/>
</dbReference>
<dbReference type="PANTHER" id="PTHR46797">
    <property type="entry name" value="HTH-TYPE TRANSCRIPTIONAL REGULATOR"/>
    <property type="match status" value="1"/>
</dbReference>
<sequence length="432" mass="47641">MARTHLGTRIRENRKSKNLSQKDLASLAGISASYLNLIEHNRRSIAGKTLIALAKGLGIDAQTLSEGMDTSLIDRVKRSGLKMRGFAIETDRSAEFAARFPGFARLIARLQDQVDQQEQQLTALADQMHHDPFFAEAMHLMLSNITTIRSTAEILANETDVPIDVAKRFMDNLRDEANRLSTTVSDVLDHFEPNSDTQSLSQGTSAFEALLEQNNHFLADLENRTTTADAIVQNTDGEASDLEKLRASINSYIDMAHRLPIDPFMAQAKQVGYDPLVLAQMLNTDISSICFRLAHMPTAPDVPKFGLLQCDGSGAVLYRKQLSTFNLPRFGGACALWPVYRCMSQTGQPVSAFLDMPTGERFYTFSISYPVAPPQIGMPAQNESIMLFTANYDLLANANFAALPQLAVGLQCTVCPRPNCTARRDAYLLGKS</sequence>
<dbReference type="Pfam" id="PF09856">
    <property type="entry name" value="ScfRs"/>
    <property type="match status" value="1"/>
</dbReference>
<evidence type="ECO:0000259" key="6">
    <source>
        <dbReference type="PROSITE" id="PS50943"/>
    </source>
</evidence>
<dbReference type="SMART" id="SM00530">
    <property type="entry name" value="HTH_XRE"/>
    <property type="match status" value="1"/>
</dbReference>
<keyword evidence="4" id="KW-0238">DNA-binding</keyword>
<comment type="caution">
    <text evidence="7">The sequence shown here is derived from an EMBL/GenBank/DDBJ whole genome shotgun (WGS) entry which is preliminary data.</text>
</comment>
<gene>
    <name evidence="7" type="ORF">GCM10008927_04060</name>
</gene>
<dbReference type="InterPro" id="IPR010982">
    <property type="entry name" value="Lambda_DNA-bd_dom_sf"/>
</dbReference>
<dbReference type="Pfam" id="PF01381">
    <property type="entry name" value="HTH_3"/>
    <property type="match status" value="1"/>
</dbReference>
<protein>
    <recommendedName>
        <fullName evidence="2">histidine kinase</fullName>
        <ecNumber evidence="2">2.7.13.3</ecNumber>
    </recommendedName>
</protein>
<comment type="catalytic activity">
    <reaction evidence="1">
        <text>ATP + protein L-histidine = ADP + protein N-phospho-L-histidine.</text>
        <dbReference type="EC" id="2.7.13.3"/>
    </reaction>
</comment>
<dbReference type="PROSITE" id="PS50943">
    <property type="entry name" value="HTH_CROC1"/>
    <property type="match status" value="1"/>
</dbReference>
<evidence type="ECO:0000256" key="2">
    <source>
        <dbReference type="ARBA" id="ARBA00012438"/>
    </source>
</evidence>